<proteinExistence type="predicted"/>
<accession>A0A561BKK1</accession>
<organism evidence="3 4">
    <name type="scientific">Kribbella amoyensis</name>
    <dbReference type="NCBI Taxonomy" id="996641"/>
    <lineage>
        <taxon>Bacteria</taxon>
        <taxon>Bacillati</taxon>
        <taxon>Actinomycetota</taxon>
        <taxon>Actinomycetes</taxon>
        <taxon>Propionibacteriales</taxon>
        <taxon>Kribbellaceae</taxon>
        <taxon>Kribbella</taxon>
    </lineage>
</organism>
<keyword evidence="4" id="KW-1185">Reference proteome</keyword>
<reference evidence="3 4" key="1">
    <citation type="submission" date="2019-06" db="EMBL/GenBank/DDBJ databases">
        <title>Sequencing the genomes of 1000 actinobacteria strains.</title>
        <authorList>
            <person name="Klenk H.-P."/>
        </authorList>
    </citation>
    <scope>NUCLEOTIDE SEQUENCE [LARGE SCALE GENOMIC DNA]</scope>
    <source>
        <strain evidence="3 4">DSM 24683</strain>
    </source>
</reference>
<dbReference type="Pfam" id="PF14065">
    <property type="entry name" value="Pvc16_N"/>
    <property type="match status" value="1"/>
</dbReference>
<dbReference type="RefSeq" id="WP_145802502.1">
    <property type="nucleotide sequence ID" value="NZ_VIVK01000001.1"/>
</dbReference>
<dbReference type="InterPro" id="IPR025351">
    <property type="entry name" value="Pvc16_N"/>
</dbReference>
<name>A0A561BKK1_9ACTN</name>
<evidence type="ECO:0000256" key="1">
    <source>
        <dbReference type="SAM" id="MobiDB-lite"/>
    </source>
</evidence>
<gene>
    <name evidence="3" type="ORF">FB561_0456</name>
</gene>
<evidence type="ECO:0000313" key="3">
    <source>
        <dbReference type="EMBL" id="TWD79398.1"/>
    </source>
</evidence>
<sequence length="213" mass="22665">MLDEAEQAVGALLREQLPVGTAIRTEPPSDTWYGDQQESESVGLFLHLVRESQSPGAVQGWSEDRDQSGRVIRRSAAERQYELCYLVTAWAADYERELGLLGCVLRAVAHHPVVPAGLLAGSLVQASGPVKVAIGRPDAASTVPELWSALGLRPRTFLDLVVTAPVAPVAITELAGPPETIDLSVSAPGQDTARRRARITEGPQDAAAGRETG</sequence>
<evidence type="ECO:0000259" key="2">
    <source>
        <dbReference type="Pfam" id="PF14065"/>
    </source>
</evidence>
<feature type="region of interest" description="Disordered" evidence="1">
    <location>
        <begin position="180"/>
        <end position="213"/>
    </location>
</feature>
<dbReference type="EMBL" id="VIVK01000001">
    <property type="protein sequence ID" value="TWD79398.1"/>
    <property type="molecule type" value="Genomic_DNA"/>
</dbReference>
<protein>
    <submittedName>
        <fullName evidence="3">Uncharacterized protein DUF4255</fullName>
    </submittedName>
</protein>
<dbReference type="AlphaFoldDB" id="A0A561BKK1"/>
<feature type="domain" description="Pvc16 N-terminal" evidence="2">
    <location>
        <begin position="7"/>
        <end position="178"/>
    </location>
</feature>
<comment type="caution">
    <text evidence="3">The sequence shown here is derived from an EMBL/GenBank/DDBJ whole genome shotgun (WGS) entry which is preliminary data.</text>
</comment>
<evidence type="ECO:0000313" key="4">
    <source>
        <dbReference type="Proteomes" id="UP000318380"/>
    </source>
</evidence>
<dbReference type="OrthoDB" id="5514409at2"/>
<dbReference type="Proteomes" id="UP000318380">
    <property type="component" value="Unassembled WGS sequence"/>
</dbReference>